<dbReference type="Proteomes" id="UP000199170">
    <property type="component" value="Unassembled WGS sequence"/>
</dbReference>
<reference evidence="4" key="1">
    <citation type="submission" date="2016-10" db="EMBL/GenBank/DDBJ databases">
        <authorList>
            <person name="Varghese N."/>
            <person name="Submissions S."/>
        </authorList>
    </citation>
    <scope>NUCLEOTIDE SEQUENCE [LARGE SCALE GENOMIC DNA]</scope>
    <source>
        <strain evidence="4">CGMCC 1.10118</strain>
    </source>
</reference>
<protein>
    <recommendedName>
        <fullName evidence="2">CAAX prenyl protease 2/Lysostaphin resistance protein A-like domain-containing protein</fullName>
    </recommendedName>
</protein>
<dbReference type="AlphaFoldDB" id="A0A1H3IVH1"/>
<proteinExistence type="predicted"/>
<dbReference type="GO" id="GO:0080120">
    <property type="term" value="P:CAAX-box protein maturation"/>
    <property type="evidence" value="ECO:0007669"/>
    <property type="project" value="UniProtKB-ARBA"/>
</dbReference>
<feature type="transmembrane region" description="Helical" evidence="1">
    <location>
        <begin position="177"/>
        <end position="199"/>
    </location>
</feature>
<accession>A0A1H3IVH1</accession>
<name>A0A1H3IVH1_9EURY</name>
<feature type="transmembrane region" description="Helical" evidence="1">
    <location>
        <begin position="61"/>
        <end position="82"/>
    </location>
</feature>
<feature type="domain" description="CAAX prenyl protease 2/Lysostaphin resistance protein A-like" evidence="2">
    <location>
        <begin position="150"/>
        <end position="243"/>
    </location>
</feature>
<dbReference type="InterPro" id="IPR003675">
    <property type="entry name" value="Rce1/LyrA-like_dom"/>
</dbReference>
<keyword evidence="4" id="KW-1185">Reference proteome</keyword>
<dbReference type="PANTHER" id="PTHR36435:SF1">
    <property type="entry name" value="CAAX AMINO TERMINAL PROTEASE FAMILY PROTEIN"/>
    <property type="match status" value="1"/>
</dbReference>
<dbReference type="Pfam" id="PF02517">
    <property type="entry name" value="Rce1-like"/>
    <property type="match status" value="1"/>
</dbReference>
<sequence>MATDSTFEEDVIHLWRTLRSVVLVLVFIFGAIITSLIVGYVGIVVLDQAFPVAQRSETARFLASAAFSELGYAIFVGGLLSWKADLLPAGLRFRRPTRRDARWILGSILVMIVTEYVLTSLFTFFNAPTAQNATAIEATKHASLPMFGGLIVVSLLITGPCEEILFRGLIQGYLRRYFSAIGAILLASLFFASVHLFALQGSLSGIRNVLLSLFALSLILGFAYERTDSLFVPILIHGSYNAILFANLGLTSLY</sequence>
<keyword evidence="1" id="KW-0472">Membrane</keyword>
<dbReference type="InterPro" id="IPR052710">
    <property type="entry name" value="CAAX_protease"/>
</dbReference>
<feature type="transmembrane region" description="Helical" evidence="1">
    <location>
        <begin position="230"/>
        <end position="250"/>
    </location>
</feature>
<dbReference type="EMBL" id="FNPB01000011">
    <property type="protein sequence ID" value="SDY31672.1"/>
    <property type="molecule type" value="Genomic_DNA"/>
</dbReference>
<feature type="transmembrane region" description="Helical" evidence="1">
    <location>
        <begin position="145"/>
        <end position="165"/>
    </location>
</feature>
<keyword evidence="1" id="KW-1133">Transmembrane helix</keyword>
<gene>
    <name evidence="3" type="ORF">SAMN04487946_11118</name>
</gene>
<keyword evidence="1" id="KW-0812">Transmembrane</keyword>
<dbReference type="PANTHER" id="PTHR36435">
    <property type="entry name" value="SLR1288 PROTEIN"/>
    <property type="match status" value="1"/>
</dbReference>
<evidence type="ECO:0000256" key="1">
    <source>
        <dbReference type="SAM" id="Phobius"/>
    </source>
</evidence>
<evidence type="ECO:0000259" key="2">
    <source>
        <dbReference type="Pfam" id="PF02517"/>
    </source>
</evidence>
<evidence type="ECO:0000313" key="4">
    <source>
        <dbReference type="Proteomes" id="UP000199170"/>
    </source>
</evidence>
<dbReference type="OrthoDB" id="275779at2157"/>
<dbReference type="RefSeq" id="WP_089768482.1">
    <property type="nucleotide sequence ID" value="NZ_FNPB01000011.1"/>
</dbReference>
<dbReference type="STRING" id="660517.SAMN04487946_11118"/>
<feature type="transmembrane region" description="Helical" evidence="1">
    <location>
        <begin position="205"/>
        <end position="223"/>
    </location>
</feature>
<feature type="transmembrane region" description="Helical" evidence="1">
    <location>
        <begin position="103"/>
        <end position="125"/>
    </location>
</feature>
<evidence type="ECO:0000313" key="3">
    <source>
        <dbReference type="EMBL" id="SDY31672.1"/>
    </source>
</evidence>
<feature type="transmembrane region" description="Helical" evidence="1">
    <location>
        <begin position="21"/>
        <end position="41"/>
    </location>
</feature>
<dbReference type="GO" id="GO:0004175">
    <property type="term" value="F:endopeptidase activity"/>
    <property type="evidence" value="ECO:0007669"/>
    <property type="project" value="UniProtKB-ARBA"/>
</dbReference>
<organism evidence="3 4">
    <name type="scientific">Halobellus clavatus</name>
    <dbReference type="NCBI Taxonomy" id="660517"/>
    <lineage>
        <taxon>Archaea</taxon>
        <taxon>Methanobacteriati</taxon>
        <taxon>Methanobacteriota</taxon>
        <taxon>Stenosarchaea group</taxon>
        <taxon>Halobacteria</taxon>
        <taxon>Halobacteriales</taxon>
        <taxon>Haloferacaceae</taxon>
        <taxon>Halobellus</taxon>
    </lineage>
</organism>